<feature type="compositionally biased region" description="Polar residues" evidence="1">
    <location>
        <begin position="64"/>
        <end position="75"/>
    </location>
</feature>
<feature type="region of interest" description="Disordered" evidence="1">
    <location>
        <begin position="54"/>
        <end position="75"/>
    </location>
</feature>
<proteinExistence type="predicted"/>
<dbReference type="Proteomes" id="UP000008694">
    <property type="component" value="Unassembled WGS sequence"/>
</dbReference>
<dbReference type="HOGENOM" id="CLU_2674452_0_0_1"/>
<dbReference type="Gramene" id="Al_scaffold_0003_3881">
    <property type="protein sequence ID" value="Al_scaffold_0003_3881"/>
    <property type="gene ID" value="Al_scaffold_0003_3881"/>
</dbReference>
<reference evidence="3" key="1">
    <citation type="journal article" date="2011" name="Nat. Genet.">
        <title>The Arabidopsis lyrata genome sequence and the basis of rapid genome size change.</title>
        <authorList>
            <person name="Hu T.T."/>
            <person name="Pattyn P."/>
            <person name="Bakker E.G."/>
            <person name="Cao J."/>
            <person name="Cheng J.-F."/>
            <person name="Clark R.M."/>
            <person name="Fahlgren N."/>
            <person name="Fawcett J.A."/>
            <person name="Grimwood J."/>
            <person name="Gundlach H."/>
            <person name="Haberer G."/>
            <person name="Hollister J.D."/>
            <person name="Ossowski S."/>
            <person name="Ottilar R.P."/>
            <person name="Salamov A.A."/>
            <person name="Schneeberger K."/>
            <person name="Spannagl M."/>
            <person name="Wang X."/>
            <person name="Yang L."/>
            <person name="Nasrallah M.E."/>
            <person name="Bergelson J."/>
            <person name="Carrington J.C."/>
            <person name="Gaut B.S."/>
            <person name="Schmutz J."/>
            <person name="Mayer K.F.X."/>
            <person name="Van de Peer Y."/>
            <person name="Grigoriev I.V."/>
            <person name="Nordborg M."/>
            <person name="Weigel D."/>
            <person name="Guo Y.-L."/>
        </authorList>
    </citation>
    <scope>NUCLEOTIDE SEQUENCE [LARGE SCALE GENOMIC DNA]</scope>
    <source>
        <strain evidence="3">cv. MN47</strain>
    </source>
</reference>
<evidence type="ECO:0000256" key="1">
    <source>
        <dbReference type="SAM" id="MobiDB-lite"/>
    </source>
</evidence>
<keyword evidence="3" id="KW-1185">Reference proteome</keyword>
<accession>D7L147</accession>
<sequence length="75" mass="8574">MSLEKLTGSPLVVEEEEFAKNYSDVLLMSPNVLKCALSGTTHQVWLRENPQKHGSLYLMRPENDNQAQQQKTLEE</sequence>
<organism evidence="3">
    <name type="scientific">Arabidopsis lyrata subsp. lyrata</name>
    <name type="common">Lyre-leaved rock-cress</name>
    <dbReference type="NCBI Taxonomy" id="81972"/>
    <lineage>
        <taxon>Eukaryota</taxon>
        <taxon>Viridiplantae</taxon>
        <taxon>Streptophyta</taxon>
        <taxon>Embryophyta</taxon>
        <taxon>Tracheophyta</taxon>
        <taxon>Spermatophyta</taxon>
        <taxon>Magnoliopsida</taxon>
        <taxon>eudicotyledons</taxon>
        <taxon>Gunneridae</taxon>
        <taxon>Pentapetalae</taxon>
        <taxon>rosids</taxon>
        <taxon>malvids</taxon>
        <taxon>Brassicales</taxon>
        <taxon>Brassicaceae</taxon>
        <taxon>Camelineae</taxon>
        <taxon>Arabidopsis</taxon>
    </lineage>
</organism>
<evidence type="ECO:0000313" key="2">
    <source>
        <dbReference type="EMBL" id="EFH60418.1"/>
    </source>
</evidence>
<dbReference type="AlphaFoldDB" id="D7L147"/>
<name>D7L147_ARALL</name>
<evidence type="ECO:0000313" key="3">
    <source>
        <dbReference type="Proteomes" id="UP000008694"/>
    </source>
</evidence>
<protein>
    <submittedName>
        <fullName evidence="2">Predicted protein</fullName>
    </submittedName>
</protein>
<dbReference type="EMBL" id="GL348715">
    <property type="protein sequence ID" value="EFH60418.1"/>
    <property type="molecule type" value="Genomic_DNA"/>
</dbReference>
<gene>
    <name evidence="2" type="ORF">ARALYDRAFT_674684</name>
</gene>